<name>A0AA38TNS8_9ASTR</name>
<dbReference type="Proteomes" id="UP001172457">
    <property type="component" value="Chromosome 3"/>
</dbReference>
<feature type="repeat" description="PPR" evidence="2">
    <location>
        <begin position="319"/>
        <end position="358"/>
    </location>
</feature>
<dbReference type="FunFam" id="1.25.40.10:FF:000344">
    <property type="entry name" value="Pentatricopeptide repeat-containing protein"/>
    <property type="match status" value="2"/>
</dbReference>
<reference evidence="3" key="1">
    <citation type="submission" date="2023-03" db="EMBL/GenBank/DDBJ databases">
        <title>Chromosome-scale reference genome and RAD-based genetic map of yellow starthistle (Centaurea solstitialis) reveal putative structural variation and QTLs associated with invader traits.</title>
        <authorList>
            <person name="Reatini B."/>
            <person name="Cang F.A."/>
            <person name="Jiang Q."/>
            <person name="Mckibben M.T.W."/>
            <person name="Barker M.S."/>
            <person name="Rieseberg L.H."/>
            <person name="Dlugosch K.M."/>
        </authorList>
    </citation>
    <scope>NUCLEOTIDE SEQUENCE</scope>
    <source>
        <strain evidence="3">CAN-66</strain>
        <tissue evidence="3">Leaf</tissue>
    </source>
</reference>
<dbReference type="NCBIfam" id="TIGR00756">
    <property type="entry name" value="PPR"/>
    <property type="match status" value="4"/>
</dbReference>
<gene>
    <name evidence="3" type="ORF">OSB04_009491</name>
</gene>
<dbReference type="GO" id="GO:0009451">
    <property type="term" value="P:RNA modification"/>
    <property type="evidence" value="ECO:0007669"/>
    <property type="project" value="InterPro"/>
</dbReference>
<dbReference type="PROSITE" id="PS51375">
    <property type="entry name" value="PPR"/>
    <property type="match status" value="5"/>
</dbReference>
<comment type="caution">
    <text evidence="3">The sequence shown here is derived from an EMBL/GenBank/DDBJ whole genome shotgun (WGS) entry which is preliminary data.</text>
</comment>
<dbReference type="FunFam" id="1.25.40.10:FF:000227">
    <property type="entry name" value="Pentatricopeptide repeat-containing protein At3g13880"/>
    <property type="match status" value="1"/>
</dbReference>
<evidence type="ECO:0000256" key="1">
    <source>
        <dbReference type="ARBA" id="ARBA00022737"/>
    </source>
</evidence>
<sequence length="511" mass="56523">MLKPTKIRSFSTIINATRPSIQEVEIPSPSLDSQFKIVQPENELGNSLYDATYTKLVQSAIHSGCSVHGKLVQSHMLKTGYNPGLFLHNTLLNMYLKCNEPDLAHQLFDEMPERNVVSWNSLISGYTRLGRYFDAKEVFREARVAEVDVNKFTFASMLSVCAQTGDLELGKAVHGLVISSGVGLDAFLTNPLVAMYSKCGRVDQARVVFDRCDGLDDVSWNSMIAGYVKAGLHNEMLRVLVEMHRNGVGFSSYVLGSVLNACCSDFDRSSVWGKLLHSCSVKLGWDRDVVVGTALLDMYAKVGDLDDAVSTFSLLDDKNVVMYNAMISGLLRGEENGDAYVKKALDLLPEMQRHGLRPSEFTFSAMIKACIACKDFEYGKQIHGLVCKNNLQSDEYIGSVLIEMYSMWNSTDDAMTCFDSTRKRDIVIWTSMIVGHAQNGEYERALVLFCKLLSLGSRPDEFTISTVLSACANLAAARAGEQIQGYSIKTGIIESGIVRNSLIYMYAKSGT</sequence>
<feature type="repeat" description="PPR" evidence="2">
    <location>
        <begin position="425"/>
        <end position="459"/>
    </location>
</feature>
<evidence type="ECO:0000313" key="3">
    <source>
        <dbReference type="EMBL" id="KAJ9554877.1"/>
    </source>
</evidence>
<dbReference type="AlphaFoldDB" id="A0AA38TNS8"/>
<evidence type="ECO:0008006" key="5">
    <source>
        <dbReference type="Google" id="ProtNLM"/>
    </source>
</evidence>
<protein>
    <recommendedName>
        <fullName evidence="5">Pentatricopeptide repeat-containing protein</fullName>
    </recommendedName>
</protein>
<feature type="repeat" description="PPR" evidence="2">
    <location>
        <begin position="84"/>
        <end position="114"/>
    </location>
</feature>
<dbReference type="InterPro" id="IPR011990">
    <property type="entry name" value="TPR-like_helical_dom_sf"/>
</dbReference>
<dbReference type="Gene3D" id="1.25.40.10">
    <property type="entry name" value="Tetratricopeptide repeat domain"/>
    <property type="match status" value="4"/>
</dbReference>
<keyword evidence="4" id="KW-1185">Reference proteome</keyword>
<dbReference type="EMBL" id="JARYMX010000003">
    <property type="protein sequence ID" value="KAJ9554877.1"/>
    <property type="molecule type" value="Genomic_DNA"/>
</dbReference>
<dbReference type="Pfam" id="PF13041">
    <property type="entry name" value="PPR_2"/>
    <property type="match status" value="4"/>
</dbReference>
<dbReference type="GO" id="GO:0003723">
    <property type="term" value="F:RNA binding"/>
    <property type="evidence" value="ECO:0007669"/>
    <property type="project" value="InterPro"/>
</dbReference>
<keyword evidence="1" id="KW-0677">Repeat</keyword>
<dbReference type="PANTHER" id="PTHR47926">
    <property type="entry name" value="PENTATRICOPEPTIDE REPEAT-CONTAINING PROTEIN"/>
    <property type="match status" value="1"/>
</dbReference>
<dbReference type="InterPro" id="IPR046960">
    <property type="entry name" value="PPR_At4g14850-like_plant"/>
</dbReference>
<feature type="repeat" description="PPR" evidence="2">
    <location>
        <begin position="216"/>
        <end position="250"/>
    </location>
</feature>
<organism evidence="3 4">
    <name type="scientific">Centaurea solstitialis</name>
    <name type="common">yellow star-thistle</name>
    <dbReference type="NCBI Taxonomy" id="347529"/>
    <lineage>
        <taxon>Eukaryota</taxon>
        <taxon>Viridiplantae</taxon>
        <taxon>Streptophyta</taxon>
        <taxon>Embryophyta</taxon>
        <taxon>Tracheophyta</taxon>
        <taxon>Spermatophyta</taxon>
        <taxon>Magnoliopsida</taxon>
        <taxon>eudicotyledons</taxon>
        <taxon>Gunneridae</taxon>
        <taxon>Pentapetalae</taxon>
        <taxon>asterids</taxon>
        <taxon>campanulids</taxon>
        <taxon>Asterales</taxon>
        <taxon>Asteraceae</taxon>
        <taxon>Carduoideae</taxon>
        <taxon>Cardueae</taxon>
        <taxon>Centaureinae</taxon>
        <taxon>Centaurea</taxon>
    </lineage>
</organism>
<proteinExistence type="predicted"/>
<dbReference type="InterPro" id="IPR002885">
    <property type="entry name" value="PPR_rpt"/>
</dbReference>
<feature type="repeat" description="PPR" evidence="2">
    <location>
        <begin position="115"/>
        <end position="149"/>
    </location>
</feature>
<evidence type="ECO:0000313" key="4">
    <source>
        <dbReference type="Proteomes" id="UP001172457"/>
    </source>
</evidence>
<evidence type="ECO:0000256" key="2">
    <source>
        <dbReference type="PROSITE-ProRule" id="PRU00708"/>
    </source>
</evidence>
<accession>A0AA38TNS8</accession>